<gene>
    <name evidence="6" type="ORF">ENJ10_04045</name>
</gene>
<dbReference type="PANTHER" id="PTHR35333">
    <property type="entry name" value="BETA-LACTAMASE"/>
    <property type="match status" value="1"/>
</dbReference>
<dbReference type="InterPro" id="IPR000871">
    <property type="entry name" value="Beta-lactam_class-A"/>
</dbReference>
<sequence length="305" mass="33943">MKTALCLFLIYLTACVRVAPLPPENKDLSQTLHSLADRFQGRAGIYVHHFKKDITVSVNGDSLFPTASMIKVAIMTTLFDKIDSGLLDYDSLMVYEDSLRYPGADILGSFKSGEKIALGRLVMLMITTSDNTAALWNQSLAGGGSAVNNWLEKNGFRATRVNSRTPGRQKAWEKYGWGQSTPREMSRLLTMIRRRKAVSPAASDEMYRVLGNIYWNGAALAQIPPWVGTASKQGAVSDARSEVVLVNAPSGDYVFCVMTRDQQDRGWSDDNEGVELIRHISRILWNYFEPQHPWSPAAGSLRYGK</sequence>
<dbReference type="AlphaFoldDB" id="A0A7V1LKT2"/>
<dbReference type="Pfam" id="PF13354">
    <property type="entry name" value="Beta-lactamase2"/>
    <property type="match status" value="1"/>
</dbReference>
<dbReference type="InterPro" id="IPR012338">
    <property type="entry name" value="Beta-lactam/transpept-like"/>
</dbReference>
<keyword evidence="4" id="KW-0732">Signal</keyword>
<evidence type="ECO:0000256" key="1">
    <source>
        <dbReference type="ARBA" id="ARBA00001526"/>
    </source>
</evidence>
<keyword evidence="6" id="KW-0378">Hydrolase</keyword>
<dbReference type="GO" id="GO:0046677">
    <property type="term" value="P:response to antibiotic"/>
    <property type="evidence" value="ECO:0007669"/>
    <property type="project" value="InterPro"/>
</dbReference>
<protein>
    <recommendedName>
        <fullName evidence="3">beta-lactamase</fullName>
        <ecNumber evidence="3">3.5.2.6</ecNumber>
    </recommendedName>
</protein>
<dbReference type="GO" id="GO:0030655">
    <property type="term" value="P:beta-lactam antibiotic catabolic process"/>
    <property type="evidence" value="ECO:0007669"/>
    <property type="project" value="InterPro"/>
</dbReference>
<comment type="caution">
    <text evidence="6">The sequence shown here is derived from an EMBL/GenBank/DDBJ whole genome shotgun (WGS) entry which is preliminary data.</text>
</comment>
<dbReference type="Proteomes" id="UP000886005">
    <property type="component" value="Unassembled WGS sequence"/>
</dbReference>
<comment type="catalytic activity">
    <reaction evidence="1">
        <text>a beta-lactam + H2O = a substituted beta-amino acid</text>
        <dbReference type="Rhea" id="RHEA:20401"/>
        <dbReference type="ChEBI" id="CHEBI:15377"/>
        <dbReference type="ChEBI" id="CHEBI:35627"/>
        <dbReference type="ChEBI" id="CHEBI:140347"/>
        <dbReference type="EC" id="3.5.2.6"/>
    </reaction>
</comment>
<dbReference type="PANTHER" id="PTHR35333:SF3">
    <property type="entry name" value="BETA-LACTAMASE-TYPE TRANSPEPTIDASE FOLD CONTAINING PROTEIN"/>
    <property type="match status" value="1"/>
</dbReference>
<name>A0A7V1LKT2_CALAY</name>
<feature type="domain" description="Beta-lactamase class A catalytic" evidence="5">
    <location>
        <begin position="44"/>
        <end position="259"/>
    </location>
</feature>
<dbReference type="InterPro" id="IPR045155">
    <property type="entry name" value="Beta-lactam_cat"/>
</dbReference>
<evidence type="ECO:0000256" key="4">
    <source>
        <dbReference type="SAM" id="SignalP"/>
    </source>
</evidence>
<proteinExistence type="inferred from homology"/>
<accession>A0A7V1LKT2</accession>
<evidence type="ECO:0000256" key="3">
    <source>
        <dbReference type="ARBA" id="ARBA00012865"/>
    </source>
</evidence>
<feature type="chain" id="PRO_5030891979" description="beta-lactamase" evidence="4">
    <location>
        <begin position="19"/>
        <end position="305"/>
    </location>
</feature>
<evidence type="ECO:0000259" key="5">
    <source>
        <dbReference type="Pfam" id="PF13354"/>
    </source>
</evidence>
<feature type="signal peptide" evidence="4">
    <location>
        <begin position="1"/>
        <end position="18"/>
    </location>
</feature>
<dbReference type="SUPFAM" id="SSF56601">
    <property type="entry name" value="beta-lactamase/transpeptidase-like"/>
    <property type="match status" value="1"/>
</dbReference>
<evidence type="ECO:0000256" key="2">
    <source>
        <dbReference type="ARBA" id="ARBA00009009"/>
    </source>
</evidence>
<evidence type="ECO:0000313" key="6">
    <source>
        <dbReference type="EMBL" id="HED09836.1"/>
    </source>
</evidence>
<dbReference type="EMBL" id="DRLD01000110">
    <property type="protein sequence ID" value="HED09836.1"/>
    <property type="molecule type" value="Genomic_DNA"/>
</dbReference>
<dbReference type="EC" id="3.5.2.6" evidence="3"/>
<dbReference type="GO" id="GO:0008800">
    <property type="term" value="F:beta-lactamase activity"/>
    <property type="evidence" value="ECO:0007669"/>
    <property type="project" value="UniProtKB-EC"/>
</dbReference>
<organism evidence="6">
    <name type="scientific">Caldithrix abyssi</name>
    <dbReference type="NCBI Taxonomy" id="187145"/>
    <lineage>
        <taxon>Bacteria</taxon>
        <taxon>Pseudomonadati</taxon>
        <taxon>Calditrichota</taxon>
        <taxon>Calditrichia</taxon>
        <taxon>Calditrichales</taxon>
        <taxon>Calditrichaceae</taxon>
        <taxon>Caldithrix</taxon>
    </lineage>
</organism>
<reference evidence="6" key="1">
    <citation type="journal article" date="2020" name="mSystems">
        <title>Genome- and Community-Level Interaction Insights into Carbon Utilization and Element Cycling Functions of Hydrothermarchaeota in Hydrothermal Sediment.</title>
        <authorList>
            <person name="Zhou Z."/>
            <person name="Liu Y."/>
            <person name="Xu W."/>
            <person name="Pan J."/>
            <person name="Luo Z.H."/>
            <person name="Li M."/>
        </authorList>
    </citation>
    <scope>NUCLEOTIDE SEQUENCE [LARGE SCALE GENOMIC DNA]</scope>
    <source>
        <strain evidence="6">HyVt-456</strain>
    </source>
</reference>
<dbReference type="Gene3D" id="3.40.710.10">
    <property type="entry name" value="DD-peptidase/beta-lactamase superfamily"/>
    <property type="match status" value="1"/>
</dbReference>
<comment type="similarity">
    <text evidence="2">Belongs to the class-A beta-lactamase family.</text>
</comment>